<dbReference type="Proteomes" id="UP001302812">
    <property type="component" value="Unassembled WGS sequence"/>
</dbReference>
<protein>
    <submittedName>
        <fullName evidence="1">NAD(P)-binding protein</fullName>
    </submittedName>
</protein>
<evidence type="ECO:0000313" key="2">
    <source>
        <dbReference type="Proteomes" id="UP001302812"/>
    </source>
</evidence>
<feature type="non-terminal residue" evidence="1">
    <location>
        <position position="269"/>
    </location>
</feature>
<dbReference type="PANTHER" id="PTHR11695">
    <property type="entry name" value="ALCOHOL DEHYDROGENASE RELATED"/>
    <property type="match status" value="1"/>
</dbReference>
<dbReference type="CDD" id="cd05289">
    <property type="entry name" value="MDR_like_2"/>
    <property type="match status" value="1"/>
</dbReference>
<dbReference type="SUPFAM" id="SSF51735">
    <property type="entry name" value="NAD(P)-binding Rossmann-fold domains"/>
    <property type="match status" value="1"/>
</dbReference>
<dbReference type="RefSeq" id="XP_064671419.1">
    <property type="nucleotide sequence ID" value="XM_064810526.1"/>
</dbReference>
<keyword evidence="2" id="KW-1185">Reference proteome</keyword>
<reference evidence="1" key="1">
    <citation type="journal article" date="2023" name="Mol. Phylogenet. Evol.">
        <title>Genome-scale phylogeny and comparative genomics of the fungal order Sordariales.</title>
        <authorList>
            <person name="Hensen N."/>
            <person name="Bonometti L."/>
            <person name="Westerberg I."/>
            <person name="Brannstrom I.O."/>
            <person name="Guillou S."/>
            <person name="Cros-Aarteil S."/>
            <person name="Calhoun S."/>
            <person name="Haridas S."/>
            <person name="Kuo A."/>
            <person name="Mondo S."/>
            <person name="Pangilinan J."/>
            <person name="Riley R."/>
            <person name="LaButti K."/>
            <person name="Andreopoulos B."/>
            <person name="Lipzen A."/>
            <person name="Chen C."/>
            <person name="Yan M."/>
            <person name="Daum C."/>
            <person name="Ng V."/>
            <person name="Clum A."/>
            <person name="Steindorff A."/>
            <person name="Ohm R.A."/>
            <person name="Martin F."/>
            <person name="Silar P."/>
            <person name="Natvig D.O."/>
            <person name="Lalanne C."/>
            <person name="Gautier V."/>
            <person name="Ament-Velasquez S.L."/>
            <person name="Kruys A."/>
            <person name="Hutchinson M.I."/>
            <person name="Powell A.J."/>
            <person name="Barry K."/>
            <person name="Miller A.N."/>
            <person name="Grigoriev I.V."/>
            <person name="Debuchy R."/>
            <person name="Gladieux P."/>
            <person name="Hiltunen Thoren M."/>
            <person name="Johannesson H."/>
        </authorList>
    </citation>
    <scope>NUCLEOTIDE SEQUENCE</scope>
    <source>
        <strain evidence="1">CBS 508.74</strain>
    </source>
</reference>
<dbReference type="EMBL" id="MU853338">
    <property type="protein sequence ID" value="KAK4113849.1"/>
    <property type="molecule type" value="Genomic_DNA"/>
</dbReference>
<dbReference type="Gene3D" id="3.90.180.10">
    <property type="entry name" value="Medium-chain alcohol dehydrogenases, catalytic domain"/>
    <property type="match status" value="1"/>
</dbReference>
<sequence>YEFSGIVISTSPRSPLKPGTEVYGRTNFRRDGNARTYTVATFNEIAAKPKTWSWAQCAAVPIGGLVAFQALFSFPLLFEPTLEGWGHAAGLDGRNSKVHLLITGAASPAGVWAIQLAKLAGVHRIVATCSAEDIPFVRSLGANVALDWAEDGNLRGWSAESGGQFNAVLDLMGGHTLTRAWRLVRDGGKIVSVARDTASARPAGASNSVLHYNFVLANCPRHLKTIAYLADTGHLKPVLDPEDIFEFDDFEAALQKLRNHRRGQVVLQL</sequence>
<comment type="caution">
    <text evidence="1">The sequence shown here is derived from an EMBL/GenBank/DDBJ whole genome shotgun (WGS) entry which is preliminary data.</text>
</comment>
<dbReference type="InterPro" id="IPR036291">
    <property type="entry name" value="NAD(P)-bd_dom_sf"/>
</dbReference>
<dbReference type="GeneID" id="89934651"/>
<organism evidence="1 2">
    <name type="scientific">Canariomyces notabilis</name>
    <dbReference type="NCBI Taxonomy" id="2074819"/>
    <lineage>
        <taxon>Eukaryota</taxon>
        <taxon>Fungi</taxon>
        <taxon>Dikarya</taxon>
        <taxon>Ascomycota</taxon>
        <taxon>Pezizomycotina</taxon>
        <taxon>Sordariomycetes</taxon>
        <taxon>Sordariomycetidae</taxon>
        <taxon>Sordariales</taxon>
        <taxon>Chaetomiaceae</taxon>
        <taxon>Canariomyces</taxon>
    </lineage>
</organism>
<dbReference type="AlphaFoldDB" id="A0AAN6TG45"/>
<dbReference type="PANTHER" id="PTHR11695:SF647">
    <property type="entry name" value="ENOYL REDUCTASE (ER) DOMAIN-CONTAINING PROTEIN"/>
    <property type="match status" value="1"/>
</dbReference>
<gene>
    <name evidence="1" type="ORF">N656DRAFT_678999</name>
</gene>
<dbReference type="GO" id="GO:0005739">
    <property type="term" value="C:mitochondrion"/>
    <property type="evidence" value="ECO:0007669"/>
    <property type="project" value="TreeGrafter"/>
</dbReference>
<reference evidence="1" key="2">
    <citation type="submission" date="2023-05" db="EMBL/GenBank/DDBJ databases">
        <authorList>
            <consortium name="Lawrence Berkeley National Laboratory"/>
            <person name="Steindorff A."/>
            <person name="Hensen N."/>
            <person name="Bonometti L."/>
            <person name="Westerberg I."/>
            <person name="Brannstrom I.O."/>
            <person name="Guillou S."/>
            <person name="Cros-Aarteil S."/>
            <person name="Calhoun S."/>
            <person name="Haridas S."/>
            <person name="Kuo A."/>
            <person name="Mondo S."/>
            <person name="Pangilinan J."/>
            <person name="Riley R."/>
            <person name="Labutti K."/>
            <person name="Andreopoulos B."/>
            <person name="Lipzen A."/>
            <person name="Chen C."/>
            <person name="Yanf M."/>
            <person name="Daum C."/>
            <person name="Ng V."/>
            <person name="Clum A."/>
            <person name="Ohm R."/>
            <person name="Martin F."/>
            <person name="Silar P."/>
            <person name="Natvig D."/>
            <person name="Lalanne C."/>
            <person name="Gautier V."/>
            <person name="Ament-Velasquez S.L."/>
            <person name="Kruys A."/>
            <person name="Hutchinson M.I."/>
            <person name="Powell A.J."/>
            <person name="Barry K."/>
            <person name="Miller A.N."/>
            <person name="Grigoriev I.V."/>
            <person name="Debuchy R."/>
            <person name="Gladieux P."/>
            <person name="Thoren M.H."/>
            <person name="Johannesson H."/>
        </authorList>
    </citation>
    <scope>NUCLEOTIDE SEQUENCE</scope>
    <source>
        <strain evidence="1">CBS 508.74</strain>
    </source>
</reference>
<feature type="non-terminal residue" evidence="1">
    <location>
        <position position="1"/>
    </location>
</feature>
<dbReference type="InterPro" id="IPR011032">
    <property type="entry name" value="GroES-like_sf"/>
</dbReference>
<accession>A0AAN6TG45</accession>
<proteinExistence type="predicted"/>
<evidence type="ECO:0000313" key="1">
    <source>
        <dbReference type="EMBL" id="KAK4113849.1"/>
    </source>
</evidence>
<dbReference type="Gene3D" id="3.40.50.720">
    <property type="entry name" value="NAD(P)-binding Rossmann-like Domain"/>
    <property type="match status" value="1"/>
</dbReference>
<dbReference type="Pfam" id="PF13602">
    <property type="entry name" value="ADH_zinc_N_2"/>
    <property type="match status" value="1"/>
</dbReference>
<name>A0AAN6TG45_9PEZI</name>
<dbReference type="InterPro" id="IPR050700">
    <property type="entry name" value="YIM1/Zinc_Alcohol_DH_Fams"/>
</dbReference>
<dbReference type="SUPFAM" id="SSF50129">
    <property type="entry name" value="GroES-like"/>
    <property type="match status" value="1"/>
</dbReference>